<gene>
    <name evidence="1" type="ORF">J2Z18_002903</name>
</gene>
<protein>
    <submittedName>
        <fullName evidence="1">Uncharacterized protein</fullName>
    </submittedName>
</protein>
<reference evidence="1 2" key="1">
    <citation type="submission" date="2021-03" db="EMBL/GenBank/DDBJ databases">
        <title>Genomic Encyclopedia of Type Strains, Phase IV (KMG-IV): sequencing the most valuable type-strain genomes for metagenomic binning, comparative biology and taxonomic classification.</title>
        <authorList>
            <person name="Goeker M."/>
        </authorList>
    </citation>
    <scope>NUCLEOTIDE SEQUENCE [LARGE SCALE GENOMIC DNA]</scope>
    <source>
        <strain evidence="1 2">DSM 15596</strain>
    </source>
</reference>
<evidence type="ECO:0000313" key="2">
    <source>
        <dbReference type="Proteomes" id="UP000706926"/>
    </source>
</evidence>
<dbReference type="EMBL" id="JAGGKI010000006">
    <property type="protein sequence ID" value="MBP1893800.1"/>
    <property type="molecule type" value="Genomic_DNA"/>
</dbReference>
<comment type="caution">
    <text evidence="1">The sequence shown here is derived from an EMBL/GenBank/DDBJ whole genome shotgun (WGS) entry which is preliminary data.</text>
</comment>
<dbReference type="Proteomes" id="UP000706926">
    <property type="component" value="Unassembled WGS sequence"/>
</dbReference>
<proteinExistence type="predicted"/>
<name>A0ABS4FC17_9BACL</name>
<accession>A0ABS4FC17</accession>
<keyword evidence="2" id="KW-1185">Reference proteome</keyword>
<organism evidence="1 2">
    <name type="scientific">Paenibacillus lactis</name>
    <dbReference type="NCBI Taxonomy" id="228574"/>
    <lineage>
        <taxon>Bacteria</taxon>
        <taxon>Bacillati</taxon>
        <taxon>Bacillota</taxon>
        <taxon>Bacilli</taxon>
        <taxon>Bacillales</taxon>
        <taxon>Paenibacillaceae</taxon>
        <taxon>Paenibacillus</taxon>
    </lineage>
</organism>
<sequence>MVSSEQDHIGSEVSYIKCLLVNRGIHFIKYKIP</sequence>
<evidence type="ECO:0000313" key="1">
    <source>
        <dbReference type="EMBL" id="MBP1893800.1"/>
    </source>
</evidence>